<proteinExistence type="predicted"/>
<comment type="caution">
    <text evidence="2">The sequence shown here is derived from an EMBL/GenBank/DDBJ whole genome shotgun (WGS) entry which is preliminary data.</text>
</comment>
<keyword evidence="1" id="KW-0732">Signal</keyword>
<evidence type="ECO:0000313" key="3">
    <source>
        <dbReference type="Proteomes" id="UP000018874"/>
    </source>
</evidence>
<evidence type="ECO:0000313" key="2">
    <source>
        <dbReference type="EMBL" id="ETK10552.1"/>
    </source>
</evidence>
<dbReference type="PATRIC" id="fig|1411021.3.peg.366"/>
<evidence type="ECO:0000256" key="1">
    <source>
        <dbReference type="SAM" id="SignalP"/>
    </source>
</evidence>
<name>W2CVR8_9BACT</name>
<feature type="signal peptide" evidence="1">
    <location>
        <begin position="1"/>
        <end position="20"/>
    </location>
</feature>
<organism evidence="2 3">
    <name type="scientific">Tannerella sp. oral taxon BU063 isolate Cell 6/7/9</name>
    <dbReference type="NCBI Taxonomy" id="1411021"/>
    <lineage>
        <taxon>Bacteria</taxon>
        <taxon>Pseudomonadati</taxon>
        <taxon>Bacteroidota</taxon>
        <taxon>Bacteroidia</taxon>
        <taxon>Bacteroidales</taxon>
        <taxon>Tannerellaceae</taxon>
        <taxon>Tannerella</taxon>
    </lineage>
</organism>
<sequence length="379" mass="43637">MNTKLYTAIIYFLLPLCSLAQTHFRVSENLQTRLPDTLRERIVGSFDHLLASIDCGEPDTMRIDSEDVELNRTFFRYLKGLERKDTIPKYYRPQLIGLYAIASDRYLLTLACVRDDEIGRILTFLARNDGHSIVFSCPLKYNTRHWKTTTVGTLTYHFQDTIDMDRAQNFDRKNHSMARTLGLPVRQWVVYMCANYQEVLRLQGCLYESMSNGKVNSGDIIDPNTLFSVMNDEDFSHDILHIYASKIRGKNRNRSAECGLAYYWGNAYYPGATGKAPELTELLPVLRRYLQSRPDARLLGLFEKDPDVLAPYGYPKPVQVARVISAVICREVERQKGADGIIELLRCGSGDENFFKCIKKLVGIDRDNFEEKVRRLILE</sequence>
<dbReference type="AlphaFoldDB" id="W2CVR8"/>
<dbReference type="EMBL" id="AYYD01000689">
    <property type="protein sequence ID" value="ETK10552.1"/>
    <property type="molecule type" value="Genomic_DNA"/>
</dbReference>
<protein>
    <recommendedName>
        <fullName evidence="4">DUF4835 domain-containing protein</fullName>
    </recommendedName>
</protein>
<gene>
    <name evidence="2" type="ORF">T231_04275</name>
</gene>
<reference evidence="2 3" key="1">
    <citation type="submission" date="2013-11" db="EMBL/GenBank/DDBJ databases">
        <title>Single cell genomics of uncultured Tannerella BU063 (oral taxon 286).</title>
        <authorList>
            <person name="Beall C.J."/>
            <person name="Campbell A.G."/>
            <person name="Griffen A.L."/>
            <person name="Podar M."/>
            <person name="Leys E.J."/>
        </authorList>
    </citation>
    <scope>NUCLEOTIDE SEQUENCE [LARGE SCALE GENOMIC DNA]</scope>
    <source>
        <strain evidence="2">Cell 6/7/9</strain>
    </source>
</reference>
<keyword evidence="3" id="KW-1185">Reference proteome</keyword>
<accession>W2CVR8</accession>
<dbReference type="Proteomes" id="UP000018874">
    <property type="component" value="Unassembled WGS sequence"/>
</dbReference>
<feature type="chain" id="PRO_5004814275" description="DUF4835 domain-containing protein" evidence="1">
    <location>
        <begin position="21"/>
        <end position="379"/>
    </location>
</feature>
<evidence type="ECO:0008006" key="4">
    <source>
        <dbReference type="Google" id="ProtNLM"/>
    </source>
</evidence>